<dbReference type="Gene3D" id="3.30.565.10">
    <property type="entry name" value="Histidine kinase-like ATPase, C-terminal domain"/>
    <property type="match status" value="1"/>
</dbReference>
<dbReference type="GO" id="GO:0000155">
    <property type="term" value="F:phosphorelay sensor kinase activity"/>
    <property type="evidence" value="ECO:0007669"/>
    <property type="project" value="InterPro"/>
</dbReference>
<keyword evidence="1" id="KW-0812">Transmembrane</keyword>
<gene>
    <name evidence="4" type="ORF">LPC04_26015</name>
</gene>
<dbReference type="InterPro" id="IPR036890">
    <property type="entry name" value="HATPase_C_sf"/>
</dbReference>
<keyword evidence="1" id="KW-0472">Membrane</keyword>
<evidence type="ECO:0000313" key="4">
    <source>
        <dbReference type="EMBL" id="MCK9689187.1"/>
    </source>
</evidence>
<dbReference type="PANTHER" id="PTHR34220:SF9">
    <property type="entry name" value="SIGNAL TRANSDUCTION HISTIDINE KINASE INTERNAL REGION DOMAIN-CONTAINING PROTEIN"/>
    <property type="match status" value="1"/>
</dbReference>
<comment type="caution">
    <text evidence="4">The sequence shown here is derived from an EMBL/GenBank/DDBJ whole genome shotgun (WGS) entry which is preliminary data.</text>
</comment>
<keyword evidence="1" id="KW-1133">Transmembrane helix</keyword>
<feature type="transmembrane region" description="Helical" evidence="1">
    <location>
        <begin position="21"/>
        <end position="43"/>
    </location>
</feature>
<protein>
    <submittedName>
        <fullName evidence="4">Histidine kinase</fullName>
    </submittedName>
</protein>
<feature type="transmembrane region" description="Helical" evidence="1">
    <location>
        <begin position="63"/>
        <end position="82"/>
    </location>
</feature>
<dbReference type="RefSeq" id="WP_275685233.1">
    <property type="nucleotide sequence ID" value="NZ_JAJLJH010000012.1"/>
</dbReference>
<dbReference type="EMBL" id="JAJLJH010000012">
    <property type="protein sequence ID" value="MCK9689187.1"/>
    <property type="molecule type" value="Genomic_DNA"/>
</dbReference>
<dbReference type="GO" id="GO:0016020">
    <property type="term" value="C:membrane"/>
    <property type="evidence" value="ECO:0007669"/>
    <property type="project" value="InterPro"/>
</dbReference>
<proteinExistence type="predicted"/>
<dbReference type="AlphaFoldDB" id="A0A9X1YNR9"/>
<feature type="domain" description="Histidine kinase/HSP90-like ATPase" evidence="2">
    <location>
        <begin position="274"/>
        <end position="363"/>
    </location>
</feature>
<reference evidence="4" key="1">
    <citation type="submission" date="2021-11" db="EMBL/GenBank/DDBJ databases">
        <title>BS-T2-15 a new species belonging to the Comamonadaceae family isolated from the soil of a French oak forest.</title>
        <authorList>
            <person name="Mieszkin S."/>
            <person name="Alain K."/>
        </authorList>
    </citation>
    <scope>NUCLEOTIDE SEQUENCE</scope>
    <source>
        <strain evidence="4">BS-T2-15</strain>
    </source>
</reference>
<dbReference type="InterPro" id="IPR050640">
    <property type="entry name" value="Bact_2-comp_sensor_kinase"/>
</dbReference>
<accession>A0A9X1YNR9</accession>
<keyword evidence="4" id="KW-0418">Kinase</keyword>
<evidence type="ECO:0000256" key="1">
    <source>
        <dbReference type="SAM" id="Phobius"/>
    </source>
</evidence>
<evidence type="ECO:0000313" key="5">
    <source>
        <dbReference type="Proteomes" id="UP001139353"/>
    </source>
</evidence>
<feature type="transmembrane region" description="Helical" evidence="1">
    <location>
        <begin position="125"/>
        <end position="146"/>
    </location>
</feature>
<dbReference type="InterPro" id="IPR003594">
    <property type="entry name" value="HATPase_dom"/>
</dbReference>
<sequence>MIAGMSHEASIIPQRAMPTGIAWLRVMGLAGVITLAEFLGPTLACFVVGGTALKNQLAVLPTMVPQIFLGNALSFAVLVVGYRWIPRGGRGHAAGLLALVLVLTVAGMGRFFAMRIGNQDGASDGWTPAFALQFNLVFALLCTLAYDHMRRMRAATDAVHASVLQRVALERELAGAQLQLLQAQVEPHFLFNTLANLRRLVRTDPAAARAMLADLMRYLEVALPRLRDEHSTLDRELGLVQAYTAVHQVRMGARLRTEFDVPDELARRRVPPLVLLTLVENAIKHGVQPLAEGALVSVAARSDGRHLTLVVADTGRGMGSSCGGGTGLANLRARLGALHGAAASLSLEVNEPRGLIATIVLPEAVE</sequence>
<keyword evidence="4" id="KW-0808">Transferase</keyword>
<dbReference type="SUPFAM" id="SSF55874">
    <property type="entry name" value="ATPase domain of HSP90 chaperone/DNA topoisomerase II/histidine kinase"/>
    <property type="match status" value="1"/>
</dbReference>
<organism evidence="4 5">
    <name type="scientific">Scleromatobacter humisilvae</name>
    <dbReference type="NCBI Taxonomy" id="2897159"/>
    <lineage>
        <taxon>Bacteria</taxon>
        <taxon>Pseudomonadati</taxon>
        <taxon>Pseudomonadota</taxon>
        <taxon>Betaproteobacteria</taxon>
        <taxon>Burkholderiales</taxon>
        <taxon>Sphaerotilaceae</taxon>
        <taxon>Scleromatobacter</taxon>
    </lineage>
</organism>
<feature type="transmembrane region" description="Helical" evidence="1">
    <location>
        <begin position="94"/>
        <end position="113"/>
    </location>
</feature>
<feature type="domain" description="Signal transduction histidine kinase internal region" evidence="3">
    <location>
        <begin position="176"/>
        <end position="255"/>
    </location>
</feature>
<dbReference type="Pfam" id="PF02518">
    <property type="entry name" value="HATPase_c"/>
    <property type="match status" value="1"/>
</dbReference>
<evidence type="ECO:0000259" key="3">
    <source>
        <dbReference type="Pfam" id="PF06580"/>
    </source>
</evidence>
<dbReference type="Proteomes" id="UP001139353">
    <property type="component" value="Unassembled WGS sequence"/>
</dbReference>
<dbReference type="Pfam" id="PF06580">
    <property type="entry name" value="His_kinase"/>
    <property type="match status" value="1"/>
</dbReference>
<dbReference type="PANTHER" id="PTHR34220">
    <property type="entry name" value="SENSOR HISTIDINE KINASE YPDA"/>
    <property type="match status" value="1"/>
</dbReference>
<name>A0A9X1YNR9_9BURK</name>
<keyword evidence="5" id="KW-1185">Reference proteome</keyword>
<dbReference type="InterPro" id="IPR010559">
    <property type="entry name" value="Sig_transdc_His_kin_internal"/>
</dbReference>
<evidence type="ECO:0000259" key="2">
    <source>
        <dbReference type="Pfam" id="PF02518"/>
    </source>
</evidence>